<sequence>MKHAWTRPATVKRLLTRTLGLSCSHLHENSVHDLSPTSPAIYPMRVLCVAEKPSIARSITQILSGGQFATRASPNKYIKNFDFNYHYTNSQYTVTSVTGHLLDHDFDSQYSSWGSCDPFDLFDAPIRATVKKDSQTTARNLTNEARRAQTLMIWTDCDREGENIGAEIAGVCRAAKRDITVCRARFSAIIAQQIHNAAQHPVNLDMAQSNAVEARILLDLRIGAAFTRMQTLTLQARFQQLKDVISYGPCQFPTLGFVVSRYNQVKAFRPETFWYIYLALAHQDERETPFTWRRGHLFDRPVAVALYQHILDNPLARVSKVTHKDTKKWKPLPLTTVDLQKAGSRILKISPKKVLDIAEHLYQQGFLSYPRTETDQYDPQFDFMSLVAKQTGDGAWGQFATGLQNGGFTSPRRGKKNDKAHPPIHPTAYAGNLAGDEKRVYEYITRRFLASCSKDALGWETTIDVVCGGEEFYASGLMVKERNYLEVFPYDKWSDKELPNFEQGQTFMPSICELKDGQTSRPNLLTEADLVTLMDKNGIGTDATIAQHIQTIIDRKYVIERMQGATKYLVPSTLGIGLVEGYNEIGFDRSLSRPELRRQTERQMVQVCEGEKTKNDMLIENVELYKEMYMKTKGDMNRIIASVGNRLQGREVDYEAEFLDIAPGGAAGGAPRGGRGAGRGGRGGRGRGGRAGDARNNNGDDDDSDAGGGGGRGRAVRGRGSAARGSAPSSRRGRGGGPPPPPPPPAPPAPNRELEDDEIESFFNEDRPAPPPRVAARPPLNSSRSLPPPAVPKPPSRSAGRPPPTTGSVEVLCDCQIPAGMRTVQKETNNKGRQFYTCGKDGSCAFFQWVDEPMAGPPRPMAPPSRSRTLPVASSGPTNDEEQERMCQCDPPARAAFREVMKEGNNKGRHFYACRKPQGSQCGFFEWADEGQGGGITGGTTGSQQAGNDRNCFKCGQPGHWVNACPRDGNGNFASGANTGNNASARGACFKCGEEGHFSNACPGPGAKNGGGKSTLKRKGSTANVRGGSKRARGRGTTRGRGSRKKSNNYDNFEGDEMDLF</sequence>
<accession>A0ACB8TSS5</accession>
<comment type="caution">
    <text evidence="1">The sequence shown here is derived from an EMBL/GenBank/DDBJ whole genome shotgun (WGS) entry which is preliminary data.</text>
</comment>
<protein>
    <submittedName>
        <fullName evidence="1">DNA topoisomerase</fullName>
    </submittedName>
</protein>
<evidence type="ECO:0000313" key="2">
    <source>
        <dbReference type="Proteomes" id="UP001055072"/>
    </source>
</evidence>
<dbReference type="Proteomes" id="UP001055072">
    <property type="component" value="Unassembled WGS sequence"/>
</dbReference>
<organism evidence="1 2">
    <name type="scientific">Irpex rosettiformis</name>
    <dbReference type="NCBI Taxonomy" id="378272"/>
    <lineage>
        <taxon>Eukaryota</taxon>
        <taxon>Fungi</taxon>
        <taxon>Dikarya</taxon>
        <taxon>Basidiomycota</taxon>
        <taxon>Agaricomycotina</taxon>
        <taxon>Agaricomycetes</taxon>
        <taxon>Polyporales</taxon>
        <taxon>Irpicaceae</taxon>
        <taxon>Irpex</taxon>
    </lineage>
</organism>
<evidence type="ECO:0000313" key="1">
    <source>
        <dbReference type="EMBL" id="KAI0085100.1"/>
    </source>
</evidence>
<proteinExistence type="predicted"/>
<name>A0ACB8TSS5_9APHY</name>
<reference evidence="1" key="1">
    <citation type="journal article" date="2021" name="Environ. Microbiol.">
        <title>Gene family expansions and transcriptome signatures uncover fungal adaptations to wood decay.</title>
        <authorList>
            <person name="Hage H."/>
            <person name="Miyauchi S."/>
            <person name="Viragh M."/>
            <person name="Drula E."/>
            <person name="Min B."/>
            <person name="Chaduli D."/>
            <person name="Navarro D."/>
            <person name="Favel A."/>
            <person name="Norest M."/>
            <person name="Lesage-Meessen L."/>
            <person name="Balint B."/>
            <person name="Merenyi Z."/>
            <person name="de Eugenio L."/>
            <person name="Morin E."/>
            <person name="Martinez A.T."/>
            <person name="Baldrian P."/>
            <person name="Stursova M."/>
            <person name="Martinez M.J."/>
            <person name="Novotny C."/>
            <person name="Magnuson J.K."/>
            <person name="Spatafora J.W."/>
            <person name="Maurice S."/>
            <person name="Pangilinan J."/>
            <person name="Andreopoulos W."/>
            <person name="LaButti K."/>
            <person name="Hundley H."/>
            <person name="Na H."/>
            <person name="Kuo A."/>
            <person name="Barry K."/>
            <person name="Lipzen A."/>
            <person name="Henrissat B."/>
            <person name="Riley R."/>
            <person name="Ahrendt S."/>
            <person name="Nagy L.G."/>
            <person name="Grigoriev I.V."/>
            <person name="Martin F."/>
            <person name="Rosso M.N."/>
        </authorList>
    </citation>
    <scope>NUCLEOTIDE SEQUENCE</scope>
    <source>
        <strain evidence="1">CBS 384.51</strain>
    </source>
</reference>
<keyword evidence="2" id="KW-1185">Reference proteome</keyword>
<dbReference type="EMBL" id="MU274935">
    <property type="protein sequence ID" value="KAI0085100.1"/>
    <property type="molecule type" value="Genomic_DNA"/>
</dbReference>
<feature type="non-terminal residue" evidence="1">
    <location>
        <position position="1"/>
    </location>
</feature>
<gene>
    <name evidence="1" type="ORF">BDY19DRAFT_968074</name>
</gene>